<dbReference type="Pfam" id="PF08479">
    <property type="entry name" value="POTRA_2"/>
    <property type="match status" value="1"/>
</dbReference>
<proteinExistence type="predicted"/>
<evidence type="ECO:0000259" key="6">
    <source>
        <dbReference type="Pfam" id="PF03865"/>
    </source>
</evidence>
<feature type="region of interest" description="Disordered" evidence="4">
    <location>
        <begin position="589"/>
        <end position="625"/>
    </location>
</feature>
<keyword evidence="1" id="KW-0472">Membrane</keyword>
<feature type="chain" id="PRO_5022810953" evidence="5">
    <location>
        <begin position="23"/>
        <end position="1427"/>
    </location>
</feature>
<keyword evidence="1" id="KW-1134">Transmembrane beta strand</keyword>
<dbReference type="GO" id="GO:0008320">
    <property type="term" value="F:protein transmembrane transporter activity"/>
    <property type="evidence" value="ECO:0007669"/>
    <property type="project" value="TreeGrafter"/>
</dbReference>
<feature type="domain" description="Polypeptide-transport-associated ShlB-type" evidence="7">
    <location>
        <begin position="119"/>
        <end position="175"/>
    </location>
</feature>
<dbReference type="InterPro" id="IPR025157">
    <property type="entry name" value="Hemagglutinin_rpt"/>
</dbReference>
<feature type="domain" description="ShlB POTRA" evidence="8">
    <location>
        <begin position="177"/>
        <end position="229"/>
    </location>
</feature>
<feature type="compositionally biased region" description="Low complexity" evidence="4">
    <location>
        <begin position="879"/>
        <end position="894"/>
    </location>
</feature>
<evidence type="ECO:0000259" key="8">
    <source>
        <dbReference type="Pfam" id="PF17287"/>
    </source>
</evidence>
<keyword evidence="5" id="KW-0732">Signal</keyword>
<keyword evidence="2" id="KW-0812">Transmembrane</keyword>
<dbReference type="GO" id="GO:0098046">
    <property type="term" value="C:type V protein secretion system complex"/>
    <property type="evidence" value="ECO:0007669"/>
    <property type="project" value="TreeGrafter"/>
</dbReference>
<feature type="region of interest" description="Disordered" evidence="4">
    <location>
        <begin position="878"/>
        <end position="907"/>
    </location>
</feature>
<dbReference type="GO" id="GO:0016787">
    <property type="term" value="F:hydrolase activity"/>
    <property type="evidence" value="ECO:0007669"/>
    <property type="project" value="UniProtKB-KW"/>
</dbReference>
<organism evidence="9 10">
    <name type="scientific">Pandoraea terrigena</name>
    <dbReference type="NCBI Taxonomy" id="2508292"/>
    <lineage>
        <taxon>Bacteria</taxon>
        <taxon>Pseudomonadati</taxon>
        <taxon>Pseudomonadota</taxon>
        <taxon>Betaproteobacteria</taxon>
        <taxon>Burkholderiales</taxon>
        <taxon>Burkholderiaceae</taxon>
        <taxon>Pandoraea</taxon>
    </lineage>
</organism>
<dbReference type="InterPro" id="IPR005565">
    <property type="entry name" value="Hemolysn_activator_HlyB_C"/>
</dbReference>
<sequence>MPITQTKVVLLACTLFAMTAQAQQTSTATPADKAAAARAGAEQDQQIQQQREVQQREAAVNAPSVRSTREDAPDWPDLPNETPCFRIDTFVFDIPTASPQTVGATAAGTPPLDRFTFAREWVGRYAGACVGKQGLDALVKGLQRVVLSRGYITTRVLLPEQDLASGTLRFALIPGVIHQVRFADPALRGTWKSAFPTRDGELLDLRDLEQGLEQMKRVSNQDVSMQIVPANLPGQSDVVLDVKRTKPWTIVASVDNAGARATGQLQGSLSAGLYNPLGLNDIFNVGGTQDLLFKDHDLGSRGWHGSYAIPWGYWSATLTIVSGKDINVLGSGIALEKGVATLVAAGDVTIGEVTETHEFHSRQEDSSGGFLSSTTTVSTTDTKNAVANGSVISADSVAVAAGKDMSVRGSTIVGTKDVALQAGHDLRIESTENVSESRTFREEKRSGFGSSGGVGISYGNNEQRDRTNDSSVTQTGSLIGSVNGNVSMVAGNDLLVRGSDVVAGGNVTGIGRNVTVESAVNRQHHDETHEMTSSGFTLAVKAPVIDAIQNVANQTRAAADSGGDARVSALRGYAAASGAVGALGQGKGALDALSGGGKPEAKVELSWGSSSSKSTSSSDSTQNVSSNIKAGGTAAFIATGDEASGNGNVNIIGSNVDAKDVLLQANNQVNLSHSTDTESSRSESESTSGSVGVSYGTSGWGVSASFSKSSGDANSDSTFQNNSHVNASNTVVIVSGGDTNIVGGNVNADKVIARVGGDLNIASVQDTSESSAHQQSMGGGVNLSMGGASGSASYARGNASGNYAGVEEQSGIQAGDGGFDVGVMGNTDLKGAYIASTADPSKNQLTTGTLTFSDIENHSEYSANSFGVGGGATVGNGGANERTTGNTSGKNTGGISPMLPQMESGSERATTRTGVSEGTITLTNEANQTQDLASLNRDTADLNGTVTRTPDLQDLLNDQSRLMAAATAAGEAVARDIGTYADRKAQEAEKLADGTNDPALKAQYLQEAKDWSEGGDYRATMHAAGGAIVAGLGGGNALGGALGAGLTSKLGRVLNGLSDEIRDAHPTGNADIDRALGQIVATGVGTAVGAVAGGTSGAFTGFNTDRFNRQLHSDEKQWINDRESAYAKKYGLTPEQARDELTMQANLQVQSGTPGTWNQRASDFLRQAHGMLPADGDSGPGYMFFATPEQRANVEMYAKHYANGTGMNRPGGQAIKDSMSREQAYRDAYAKGTIGAAAGAATIATGGPMVALPGTPIFSTGGILGSSAAASANGTGVISATINAGSQYVQNGDINPVDVAGAYVTGVAGASGGLVRNITVNALGGAITTTINNYLHGESNSVSASALSSGILASFGYGIGKAAENGANSVLKPGLNSSPWVATDTWSGSGWNLFRPNNTGVVSGTTLGGMGQDTLESVVFPRNSGKK</sequence>
<dbReference type="PANTHER" id="PTHR34597:SF3">
    <property type="entry name" value="OUTER MEMBRANE TRANSPORTER CDIB"/>
    <property type="match status" value="1"/>
</dbReference>
<dbReference type="Pfam" id="PF17287">
    <property type="entry name" value="POTRA_3"/>
    <property type="match status" value="1"/>
</dbReference>
<feature type="compositionally biased region" description="Low complexity" evidence="4">
    <location>
        <begin position="606"/>
        <end position="625"/>
    </location>
</feature>
<dbReference type="Gene3D" id="2.40.160.50">
    <property type="entry name" value="membrane protein fhac: a member of the omp85/tpsb transporter family"/>
    <property type="match status" value="1"/>
</dbReference>
<accession>A0A5E4REQ6</accession>
<evidence type="ECO:0000313" key="9">
    <source>
        <dbReference type="EMBL" id="VVD61790.1"/>
    </source>
</evidence>
<evidence type="ECO:0000256" key="5">
    <source>
        <dbReference type="SAM" id="SignalP"/>
    </source>
</evidence>
<keyword evidence="9" id="KW-0378">Hydrolase</keyword>
<evidence type="ECO:0000256" key="2">
    <source>
        <dbReference type="ARBA" id="ARBA00022692"/>
    </source>
</evidence>
<dbReference type="Proteomes" id="UP000334380">
    <property type="component" value="Unassembled WGS sequence"/>
</dbReference>
<dbReference type="InterPro" id="IPR051544">
    <property type="entry name" value="TPS_OM_transporter"/>
</dbReference>
<name>A0A5E4REQ6_9BURK</name>
<evidence type="ECO:0000256" key="3">
    <source>
        <dbReference type="ARBA" id="ARBA00023237"/>
    </source>
</evidence>
<feature type="region of interest" description="Disordered" evidence="4">
    <location>
        <begin position="433"/>
        <end position="474"/>
    </location>
</feature>
<dbReference type="Pfam" id="PF13332">
    <property type="entry name" value="Fil_haemagg_2"/>
    <property type="match status" value="2"/>
</dbReference>
<dbReference type="InterPro" id="IPR013686">
    <property type="entry name" value="Polypept-transport_assoc_ShlB"/>
</dbReference>
<protein>
    <submittedName>
        <fullName evidence="9">tRNA nuclease CdiA-2</fullName>
        <ecNumber evidence="9">3.1.-.-</ecNumber>
    </submittedName>
</protein>
<dbReference type="Pfam" id="PF03865">
    <property type="entry name" value="ShlB"/>
    <property type="match status" value="1"/>
</dbReference>
<feature type="region of interest" description="Disordered" evidence="4">
    <location>
        <begin position="29"/>
        <end position="79"/>
    </location>
</feature>
<gene>
    <name evidence="9" type="primary">cdiA2_2</name>
    <name evidence="9" type="ORF">PTE31013_00139</name>
</gene>
<keyword evidence="10" id="KW-1185">Reference proteome</keyword>
<reference evidence="9 10" key="1">
    <citation type="submission" date="2019-08" db="EMBL/GenBank/DDBJ databases">
        <authorList>
            <person name="Peeters C."/>
        </authorList>
    </citation>
    <scope>NUCLEOTIDE SEQUENCE [LARGE SCALE GENOMIC DNA]</scope>
    <source>
        <strain evidence="9 10">LMG 31013</strain>
    </source>
</reference>
<keyword evidence="3" id="KW-0998">Cell outer membrane</keyword>
<evidence type="ECO:0000256" key="1">
    <source>
        <dbReference type="ARBA" id="ARBA00022452"/>
    </source>
</evidence>
<evidence type="ECO:0000256" key="4">
    <source>
        <dbReference type="SAM" id="MobiDB-lite"/>
    </source>
</evidence>
<dbReference type="InterPro" id="IPR035251">
    <property type="entry name" value="ShlB_POTRA"/>
</dbReference>
<dbReference type="PANTHER" id="PTHR34597">
    <property type="entry name" value="SLR1661 PROTEIN"/>
    <property type="match status" value="1"/>
</dbReference>
<dbReference type="Gene3D" id="3.10.20.310">
    <property type="entry name" value="membrane protein fhac"/>
    <property type="match status" value="1"/>
</dbReference>
<feature type="signal peptide" evidence="5">
    <location>
        <begin position="1"/>
        <end position="22"/>
    </location>
</feature>
<dbReference type="EC" id="3.1.-.-" evidence="9"/>
<feature type="compositionally biased region" description="Basic and acidic residues" evidence="4">
    <location>
        <begin position="675"/>
        <end position="684"/>
    </location>
</feature>
<feature type="region of interest" description="Disordered" evidence="4">
    <location>
        <begin position="672"/>
        <end position="693"/>
    </location>
</feature>
<feature type="compositionally biased region" description="Low complexity" evidence="4">
    <location>
        <begin position="29"/>
        <end position="59"/>
    </location>
</feature>
<evidence type="ECO:0000313" key="10">
    <source>
        <dbReference type="Proteomes" id="UP000334380"/>
    </source>
</evidence>
<dbReference type="EMBL" id="CABPRU010000001">
    <property type="protein sequence ID" value="VVD61790.1"/>
    <property type="molecule type" value="Genomic_DNA"/>
</dbReference>
<feature type="domain" description="Haemolysin activator HlyB C-terminal" evidence="6">
    <location>
        <begin position="234"/>
        <end position="319"/>
    </location>
</feature>
<evidence type="ECO:0000259" key="7">
    <source>
        <dbReference type="Pfam" id="PF08479"/>
    </source>
</evidence>
<dbReference type="GO" id="GO:0046819">
    <property type="term" value="P:protein secretion by the type V secretion system"/>
    <property type="evidence" value="ECO:0007669"/>
    <property type="project" value="TreeGrafter"/>
</dbReference>